<dbReference type="Proteomes" id="UP000800094">
    <property type="component" value="Unassembled WGS sequence"/>
</dbReference>
<dbReference type="InterPro" id="IPR013094">
    <property type="entry name" value="AB_hydrolase_3"/>
</dbReference>
<dbReference type="RefSeq" id="XP_033688209.1">
    <property type="nucleotide sequence ID" value="XM_033828106.1"/>
</dbReference>
<evidence type="ECO:0000313" key="4">
    <source>
        <dbReference type="Proteomes" id="UP000800094"/>
    </source>
</evidence>
<dbReference type="PANTHER" id="PTHR48081">
    <property type="entry name" value="AB HYDROLASE SUPERFAMILY PROTEIN C4A8.06C"/>
    <property type="match status" value="1"/>
</dbReference>
<accession>A0A6A6IRL7</accession>
<organism evidence="3 4">
    <name type="scientific">Trematosphaeria pertusa</name>
    <dbReference type="NCBI Taxonomy" id="390896"/>
    <lineage>
        <taxon>Eukaryota</taxon>
        <taxon>Fungi</taxon>
        <taxon>Dikarya</taxon>
        <taxon>Ascomycota</taxon>
        <taxon>Pezizomycotina</taxon>
        <taxon>Dothideomycetes</taxon>
        <taxon>Pleosporomycetidae</taxon>
        <taxon>Pleosporales</taxon>
        <taxon>Massarineae</taxon>
        <taxon>Trematosphaeriaceae</taxon>
        <taxon>Trematosphaeria</taxon>
    </lineage>
</organism>
<evidence type="ECO:0000313" key="3">
    <source>
        <dbReference type="EMBL" id="KAF2253205.1"/>
    </source>
</evidence>
<dbReference type="OrthoDB" id="408631at2759"/>
<keyword evidence="1" id="KW-0378">Hydrolase</keyword>
<dbReference type="GeneID" id="54581436"/>
<dbReference type="AlphaFoldDB" id="A0A6A6IRL7"/>
<dbReference type="EMBL" id="ML987191">
    <property type="protein sequence ID" value="KAF2253205.1"/>
    <property type="molecule type" value="Genomic_DNA"/>
</dbReference>
<proteinExistence type="predicted"/>
<evidence type="ECO:0000259" key="2">
    <source>
        <dbReference type="Pfam" id="PF07859"/>
    </source>
</evidence>
<dbReference type="InterPro" id="IPR029058">
    <property type="entry name" value="AB_hydrolase_fold"/>
</dbReference>
<dbReference type="GO" id="GO:0016787">
    <property type="term" value="F:hydrolase activity"/>
    <property type="evidence" value="ECO:0007669"/>
    <property type="project" value="UniProtKB-KW"/>
</dbReference>
<dbReference type="Pfam" id="PF07859">
    <property type="entry name" value="Abhydrolase_3"/>
    <property type="match status" value="1"/>
</dbReference>
<sequence>MAPAEASPPRMTRDEIQALGTISPEMKEFLDHNPPPALGDITDAAANRARWQPIIRQMRQNFGPAPEGLEESELSIPVRDGWLSEALVIRPAPAAQKPPGPVIVMYHGGGFIAGAKESMIPNARGFARLFDAVVVAPSYRLAPENKFPVGINDAWDVLQWIAKHAGELRADPAKGFVIGGGSAGGNFVAVLARRAVEESLQPAVTGQWLAFPAIYEHTGEMVPQKYRDLWTSWEQNKHAMLVDAAAIAIMFAHYEPTFSSPLYNPLFTSPAFKLAKMPRAFVQVAGMDLVRDDGILYAYALEDEGVEVRLRAYAGVPHTFWAFVPALAASREALVDVGVGMGWLLGREVERGEARKALLRN</sequence>
<reference evidence="3" key="1">
    <citation type="journal article" date="2020" name="Stud. Mycol.">
        <title>101 Dothideomycetes genomes: a test case for predicting lifestyles and emergence of pathogens.</title>
        <authorList>
            <person name="Haridas S."/>
            <person name="Albert R."/>
            <person name="Binder M."/>
            <person name="Bloem J."/>
            <person name="Labutti K."/>
            <person name="Salamov A."/>
            <person name="Andreopoulos B."/>
            <person name="Baker S."/>
            <person name="Barry K."/>
            <person name="Bills G."/>
            <person name="Bluhm B."/>
            <person name="Cannon C."/>
            <person name="Castanera R."/>
            <person name="Culley D."/>
            <person name="Daum C."/>
            <person name="Ezra D."/>
            <person name="Gonzalez J."/>
            <person name="Henrissat B."/>
            <person name="Kuo A."/>
            <person name="Liang C."/>
            <person name="Lipzen A."/>
            <person name="Lutzoni F."/>
            <person name="Magnuson J."/>
            <person name="Mondo S."/>
            <person name="Nolan M."/>
            <person name="Ohm R."/>
            <person name="Pangilinan J."/>
            <person name="Park H.-J."/>
            <person name="Ramirez L."/>
            <person name="Alfaro M."/>
            <person name="Sun H."/>
            <person name="Tritt A."/>
            <person name="Yoshinaga Y."/>
            <person name="Zwiers L.-H."/>
            <person name="Turgeon B."/>
            <person name="Goodwin S."/>
            <person name="Spatafora J."/>
            <person name="Crous P."/>
            <person name="Grigoriev I."/>
        </authorList>
    </citation>
    <scope>NUCLEOTIDE SEQUENCE</scope>
    <source>
        <strain evidence="3">CBS 122368</strain>
    </source>
</reference>
<gene>
    <name evidence="3" type="ORF">BU26DRAFT_515580</name>
</gene>
<dbReference type="SUPFAM" id="SSF53474">
    <property type="entry name" value="alpha/beta-Hydrolases"/>
    <property type="match status" value="1"/>
</dbReference>
<keyword evidence="4" id="KW-1185">Reference proteome</keyword>
<name>A0A6A6IRL7_9PLEO</name>
<feature type="domain" description="Alpha/beta hydrolase fold-3" evidence="2">
    <location>
        <begin position="103"/>
        <end position="321"/>
    </location>
</feature>
<dbReference type="PANTHER" id="PTHR48081:SF8">
    <property type="entry name" value="ALPHA_BETA HYDROLASE FOLD-3 DOMAIN-CONTAINING PROTEIN-RELATED"/>
    <property type="match status" value="1"/>
</dbReference>
<dbReference type="Gene3D" id="3.40.50.1820">
    <property type="entry name" value="alpha/beta hydrolase"/>
    <property type="match status" value="1"/>
</dbReference>
<dbReference type="InterPro" id="IPR050300">
    <property type="entry name" value="GDXG_lipolytic_enzyme"/>
</dbReference>
<evidence type="ECO:0000256" key="1">
    <source>
        <dbReference type="ARBA" id="ARBA00022801"/>
    </source>
</evidence>
<protein>
    <recommendedName>
        <fullName evidence="2">Alpha/beta hydrolase fold-3 domain-containing protein</fullName>
    </recommendedName>
</protein>